<dbReference type="Gene3D" id="3.40.50.300">
    <property type="entry name" value="P-loop containing nucleotide triphosphate hydrolases"/>
    <property type="match status" value="2"/>
</dbReference>
<dbReference type="Pfam" id="PF02463">
    <property type="entry name" value="SMC_N"/>
    <property type="match status" value="1"/>
</dbReference>
<evidence type="ECO:0000256" key="2">
    <source>
        <dbReference type="ARBA" id="ARBA00022490"/>
    </source>
</evidence>
<keyword evidence="6 7" id="KW-0238">DNA-binding</keyword>
<dbReference type="GO" id="GO:0016887">
    <property type="term" value="F:ATP hydrolysis activity"/>
    <property type="evidence" value="ECO:0007669"/>
    <property type="project" value="InterPro"/>
</dbReference>
<sequence length="1193" mass="138569">MYLKRLEIKGFKSFAHKVDIQFEKGITGVVGPNGCGKSNITEAMRWVLGEQSAKNLRGHKMEDVIFTGTDERRAMGIAEVSIVFDNATRKLPLDFEEICLTRRVYRSGESEYLINNSPCRRKEIKELLMDTGIGKEGYSMISQGRIDEIINQKGEERRLLIDEAAGIVKYRSRKDEAEKKIQQTNEHLLRINDILSELDQHIKPLELQAFQAEKYLQMKELADYLEISTLVDKIDKQNSETQEIQQKIHQVELKSFSCKEMENDNQKKLEEKEHALESYRQKINELQRELEKTKKTIEENRIQRNIYYQQINYRRSHLLKLDKKIIEQNLEIINTKNRLEQLNGLIKDLNKNIVDVDEKLEVFYNEMRLKKESLAVYKKKVESGKSTIVEIHDKLNSIHHKHQRISALQETNNLRLQVVEDDIKNIREEKAAQRNLEKRNIEKKSIIETNISQLITLADDQKKRLNELENKNENEVIDVRKIVENMQRLNNKKSLLIKMSKNYDGLNVGVKNFLTAFHKESIIFEGFRGIVADLLTVSSGYELAIEVAMGQALQFLITDYDYQAKEIIDYLKKTRKGRVTILPINSVQGRKLKQEEKSNLKKFDKSFCALDLVSFSGQYETIFNHLLGRVIVTDALDIGIQISRKFNQQVKITTIDGELILPGGSMTGGSYSKQHDGLLIRKKEIKEIENQIFTLQGKEKNLRARIGENEAKIKVVKDKIIEIERKIANEEKNLIEVNINANNFVDRINDLENNHTRLANEQCELKGNLVSLDVREKTFLLEIAMLNQKTEKIQKEVDDNIIILDRHETMLESIQIKHTDLRIETAELKERKQSFEKEKQDIENIINHSTVSSEALRIERKNSLASLYELSNKLHLQEEEINRCSKEEFQQGEKIMQFSALEDQTRLEYQSVMNELNTIRNRQDAMKNEVNTLRMKSSRLEWQIEQYVEKLSLFSIDSLETAREKLNHPPCDKVAEYDLEKLKKEMKILGEVNIGAIEEYRRMKDRHQFLTFQKEDMEDAKDSLEKIICELDYKMTKQFEEQFREIQNSFQQVFEKLFNGGNAELHLQEPENVLYSGIDIVAQPPGKRFQHLSLLSGGEKAMTAISLLFSILLVKPSPFCVLDEIEAALDDANVDKFADFLVDLSTDIQFVVVTHKKLTMERASSLYGVTMEEKGVSKLLRLKLADLNNSIVS</sequence>
<dbReference type="GO" id="GO:0030261">
    <property type="term" value="P:chromosome condensation"/>
    <property type="evidence" value="ECO:0007669"/>
    <property type="project" value="InterPro"/>
</dbReference>
<evidence type="ECO:0000313" key="9">
    <source>
        <dbReference type="EMBL" id="SFH50806.1"/>
    </source>
</evidence>
<dbReference type="RefSeq" id="WP_093368838.1">
    <property type="nucleotide sequence ID" value="NZ_FOQA01000001.1"/>
</dbReference>
<feature type="coiled-coil region" evidence="7">
    <location>
        <begin position="332"/>
        <end position="366"/>
    </location>
</feature>
<keyword evidence="5 7" id="KW-0175">Coiled coil</keyword>
<evidence type="ECO:0000256" key="5">
    <source>
        <dbReference type="ARBA" id="ARBA00023054"/>
    </source>
</evidence>
<dbReference type="GO" id="GO:0007062">
    <property type="term" value="P:sister chromatid cohesion"/>
    <property type="evidence" value="ECO:0007669"/>
    <property type="project" value="InterPro"/>
</dbReference>
<keyword evidence="3 7" id="KW-0547">Nucleotide-binding</keyword>
<dbReference type="Proteomes" id="UP000199287">
    <property type="component" value="Unassembled WGS sequence"/>
</dbReference>
<feature type="binding site" evidence="7">
    <location>
        <begin position="32"/>
        <end position="39"/>
    </location>
    <ligand>
        <name>ATP</name>
        <dbReference type="ChEBI" id="CHEBI:30616"/>
    </ligand>
</feature>
<feature type="coiled-coil region" evidence="7">
    <location>
        <begin position="416"/>
        <end position="485"/>
    </location>
</feature>
<dbReference type="SUPFAM" id="SSF52540">
    <property type="entry name" value="P-loop containing nucleoside triphosphate hydrolases"/>
    <property type="match status" value="1"/>
</dbReference>
<organism evidence="9 10">
    <name type="scientific">Tindallia magadiensis</name>
    <dbReference type="NCBI Taxonomy" id="69895"/>
    <lineage>
        <taxon>Bacteria</taxon>
        <taxon>Bacillati</taxon>
        <taxon>Bacillota</taxon>
        <taxon>Clostridia</taxon>
        <taxon>Peptostreptococcales</taxon>
        <taxon>Tindalliaceae</taxon>
        <taxon>Tindallia</taxon>
    </lineage>
</organism>
<dbReference type="InterPro" id="IPR010935">
    <property type="entry name" value="SMC_hinge"/>
</dbReference>
<proteinExistence type="inferred from homology"/>
<feature type="coiled-coil region" evidence="7">
    <location>
        <begin position="685"/>
        <end position="761"/>
    </location>
</feature>
<dbReference type="OrthoDB" id="9808768at2"/>
<keyword evidence="10" id="KW-1185">Reference proteome</keyword>
<evidence type="ECO:0000256" key="6">
    <source>
        <dbReference type="ARBA" id="ARBA00023125"/>
    </source>
</evidence>
<dbReference type="InterPro" id="IPR024704">
    <property type="entry name" value="SMC"/>
</dbReference>
<dbReference type="GO" id="GO:0005694">
    <property type="term" value="C:chromosome"/>
    <property type="evidence" value="ECO:0007669"/>
    <property type="project" value="InterPro"/>
</dbReference>
<dbReference type="Pfam" id="PF06470">
    <property type="entry name" value="SMC_hinge"/>
    <property type="match status" value="1"/>
</dbReference>
<dbReference type="SUPFAM" id="SSF75553">
    <property type="entry name" value="Smc hinge domain"/>
    <property type="match status" value="1"/>
</dbReference>
<comment type="similarity">
    <text evidence="7">Belongs to the SMC family.</text>
</comment>
<accession>A0A1I3ALV7</accession>
<dbReference type="NCBIfam" id="TIGR02168">
    <property type="entry name" value="SMC_prok_B"/>
    <property type="match status" value="1"/>
</dbReference>
<dbReference type="EMBL" id="FOQA01000001">
    <property type="protein sequence ID" value="SFH50806.1"/>
    <property type="molecule type" value="Genomic_DNA"/>
</dbReference>
<evidence type="ECO:0000259" key="8">
    <source>
        <dbReference type="SMART" id="SM00968"/>
    </source>
</evidence>
<protein>
    <recommendedName>
        <fullName evidence="7">Chromosome partition protein Smc</fullName>
    </recommendedName>
</protein>
<keyword evidence="4 7" id="KW-0067">ATP-binding</keyword>
<dbReference type="InterPro" id="IPR036277">
    <property type="entry name" value="SMC_hinge_sf"/>
</dbReference>
<dbReference type="GO" id="GO:0005737">
    <property type="term" value="C:cytoplasm"/>
    <property type="evidence" value="ECO:0007669"/>
    <property type="project" value="UniProtKB-SubCell"/>
</dbReference>
<dbReference type="STRING" id="69895.SAMN05192551_101283"/>
<dbReference type="GO" id="GO:0003677">
    <property type="term" value="F:DNA binding"/>
    <property type="evidence" value="ECO:0007669"/>
    <property type="project" value="UniProtKB-UniRule"/>
</dbReference>
<evidence type="ECO:0000313" key="10">
    <source>
        <dbReference type="Proteomes" id="UP000199287"/>
    </source>
</evidence>
<feature type="domain" description="SMC hinge" evidence="8">
    <location>
        <begin position="525"/>
        <end position="643"/>
    </location>
</feature>
<dbReference type="Gene3D" id="3.30.70.1620">
    <property type="match status" value="1"/>
</dbReference>
<feature type="coiled-coil region" evidence="7">
    <location>
        <begin position="811"/>
        <end position="936"/>
    </location>
</feature>
<evidence type="ECO:0000256" key="4">
    <source>
        <dbReference type="ARBA" id="ARBA00022840"/>
    </source>
</evidence>
<comment type="subunit">
    <text evidence="7">Homodimer.</text>
</comment>
<evidence type="ECO:0000256" key="7">
    <source>
        <dbReference type="HAMAP-Rule" id="MF_01894"/>
    </source>
</evidence>
<dbReference type="GO" id="GO:0005524">
    <property type="term" value="F:ATP binding"/>
    <property type="evidence" value="ECO:0007669"/>
    <property type="project" value="UniProtKB-UniRule"/>
</dbReference>
<evidence type="ECO:0000256" key="1">
    <source>
        <dbReference type="ARBA" id="ARBA00004496"/>
    </source>
</evidence>
<dbReference type="FunFam" id="3.40.50.300:FF:000984">
    <property type="entry name" value="Chromosome partition protein Smc"/>
    <property type="match status" value="1"/>
</dbReference>
<dbReference type="Gene3D" id="1.20.1060.20">
    <property type="match status" value="1"/>
</dbReference>
<dbReference type="FunFam" id="3.40.50.300:FF:000901">
    <property type="entry name" value="Chromosome partition protein Smc"/>
    <property type="match status" value="1"/>
</dbReference>
<dbReference type="SMART" id="SM00968">
    <property type="entry name" value="SMC_hinge"/>
    <property type="match status" value="1"/>
</dbReference>
<keyword evidence="2 7" id="KW-0963">Cytoplasm</keyword>
<evidence type="ECO:0000256" key="3">
    <source>
        <dbReference type="ARBA" id="ARBA00022741"/>
    </source>
</evidence>
<feature type="coiled-coil region" evidence="7">
    <location>
        <begin position="167"/>
        <end position="194"/>
    </location>
</feature>
<dbReference type="AlphaFoldDB" id="A0A1I3ALV7"/>
<feature type="coiled-coil region" evidence="7">
    <location>
        <begin position="234"/>
        <end position="303"/>
    </location>
</feature>
<comment type="subcellular location">
    <subcellularLocation>
        <location evidence="1 7">Cytoplasm</location>
    </subcellularLocation>
</comment>
<dbReference type="GO" id="GO:0006260">
    <property type="term" value="P:DNA replication"/>
    <property type="evidence" value="ECO:0007669"/>
    <property type="project" value="UniProtKB-UniRule"/>
</dbReference>
<dbReference type="InterPro" id="IPR027417">
    <property type="entry name" value="P-loop_NTPase"/>
</dbReference>
<dbReference type="HAMAP" id="MF_01894">
    <property type="entry name" value="Smc_prok"/>
    <property type="match status" value="1"/>
</dbReference>
<dbReference type="PANTHER" id="PTHR43977">
    <property type="entry name" value="STRUCTURAL MAINTENANCE OF CHROMOSOMES PROTEIN 3"/>
    <property type="match status" value="1"/>
</dbReference>
<dbReference type="GO" id="GO:0007059">
    <property type="term" value="P:chromosome segregation"/>
    <property type="evidence" value="ECO:0007669"/>
    <property type="project" value="UniProtKB-UniRule"/>
</dbReference>
<comment type="domain">
    <text evidence="7">Contains large globular domains required for ATP hydrolysis at each terminus and a third globular domain forming a flexible hinge near the middle of the molecule. These domains are separated by coiled-coil structures.</text>
</comment>
<dbReference type="PIRSF" id="PIRSF005719">
    <property type="entry name" value="SMC"/>
    <property type="match status" value="1"/>
</dbReference>
<comment type="function">
    <text evidence="7">Required for chromosome condensation and partitioning.</text>
</comment>
<dbReference type="CDD" id="cd03278">
    <property type="entry name" value="ABC_SMC_barmotin"/>
    <property type="match status" value="2"/>
</dbReference>
<dbReference type="InterPro" id="IPR003395">
    <property type="entry name" value="RecF/RecN/SMC_N"/>
</dbReference>
<dbReference type="InterPro" id="IPR011890">
    <property type="entry name" value="SMC_prok"/>
</dbReference>
<name>A0A1I3ALV7_9FIRM</name>
<gene>
    <name evidence="7" type="primary">smc</name>
    <name evidence="9" type="ORF">SAMN05192551_101283</name>
</gene>
<reference evidence="10" key="1">
    <citation type="submission" date="2016-10" db="EMBL/GenBank/DDBJ databases">
        <authorList>
            <person name="Varghese N."/>
            <person name="Submissions S."/>
        </authorList>
    </citation>
    <scope>NUCLEOTIDE SEQUENCE [LARGE SCALE GENOMIC DNA]</scope>
    <source>
        <strain evidence="10">Z-7934</strain>
    </source>
</reference>